<dbReference type="EMBL" id="BK063168">
    <property type="protein sequence ID" value="DBA56412.1"/>
    <property type="molecule type" value="Genomic_RNA"/>
</dbReference>
<evidence type="ECO:0000256" key="5">
    <source>
        <dbReference type="ARBA" id="ARBA00022801"/>
    </source>
</evidence>
<evidence type="ECO:0000256" key="1">
    <source>
        <dbReference type="ARBA" id="ARBA00022484"/>
    </source>
</evidence>
<keyword evidence="5" id="KW-0378">Hydrolase</keyword>
<sequence length="577" mass="65587">MKSPKSYVQLVTQEDLDKALNYFIVDQQSVLASIIDADPLFCVEGTSCVEKYVDSHIQVNGVVSKPHQAGSLGKTKIVPTHLHGHFPCNEIPAWLTRKEVNGDRRGHPLAHSINKFGRDVMLEIPTRHLEAAQVAIADYIQSKIGYAELREMTLEEVILGHDHPNSGPMELKTSPGMPYVLDKAGKGKTDHIRKNELGEIEFISSQIVEDYEAWDEAFISGVLKPYTFYEFPKDELRPKEKVEALKTRSVSVVPMPFVMLFRKYHLDLSARMQAEADGSFQFCVGINPEGPAWGTLYDSMIRISGVNCFDLDVSNWDGHMTPQLFWAVTRIVNRLYGVSENSASGAARMTMSFATVFGYDQWQDLSFRKLRGNPSGFAGTAMYNTIAHMLLFYCIWLAICEKEKKIQYMNFNAYLNHACVRFYGDDVIASVSDHVKEWFNPIAVSRQYESYGWPTTAACKTNASGFAKIGDVTFLKRKFVEDADYSVLCVRSQIDKSVIYKLLVWMRVNSKTIIPQQFMENVNNAMAFAEPYGEKFYEDLRLQINKLNAHYGFPIYFVTYGQMHECMLAERFGIIET</sequence>
<dbReference type="GO" id="GO:0006351">
    <property type="term" value="P:DNA-templated transcription"/>
    <property type="evidence" value="ECO:0007669"/>
    <property type="project" value="InterPro"/>
</dbReference>
<evidence type="ECO:0000313" key="9">
    <source>
        <dbReference type="EMBL" id="DBA56412.1"/>
    </source>
</evidence>
<keyword evidence="4" id="KW-0547">Nucleotide-binding</keyword>
<dbReference type="PROSITE" id="PS50507">
    <property type="entry name" value="RDRP_SSRNA_POS"/>
    <property type="match status" value="1"/>
</dbReference>
<keyword evidence="6" id="KW-0693">Viral RNA replication</keyword>
<reference evidence="9" key="1">
    <citation type="journal article" date="2024" name="Microb. Genom.">
        <title>The hidden RNA viruses in Blattodea (cockroach and termite).</title>
        <authorList>
            <person name="Fan J."/>
            <person name="Jiang S."/>
            <person name="Li W."/>
            <person name="Li J."/>
            <person name="Pang R."/>
            <person name="Wu H."/>
        </authorList>
    </citation>
    <scope>NUCLEOTIDE SEQUENCE</scope>
</reference>
<feature type="domain" description="RdRp catalytic" evidence="8">
    <location>
        <begin position="306"/>
        <end position="439"/>
    </location>
</feature>
<protein>
    <recommendedName>
        <fullName evidence="8">RdRp catalytic domain-containing protein</fullName>
    </recommendedName>
</protein>
<dbReference type="GO" id="GO:0000166">
    <property type="term" value="F:nucleotide binding"/>
    <property type="evidence" value="ECO:0007669"/>
    <property type="project" value="UniProtKB-KW"/>
</dbReference>
<dbReference type="Pfam" id="PF00680">
    <property type="entry name" value="RdRP_1"/>
    <property type="match status" value="1"/>
</dbReference>
<keyword evidence="1" id="KW-0696">RNA-directed RNA polymerase</keyword>
<dbReference type="GO" id="GO:0003723">
    <property type="term" value="F:RNA binding"/>
    <property type="evidence" value="ECO:0007669"/>
    <property type="project" value="InterPro"/>
</dbReference>
<evidence type="ECO:0000256" key="3">
    <source>
        <dbReference type="ARBA" id="ARBA00022695"/>
    </source>
</evidence>
<dbReference type="InterPro" id="IPR043502">
    <property type="entry name" value="DNA/RNA_pol_sf"/>
</dbReference>
<dbReference type="GO" id="GO:0039694">
    <property type="term" value="P:viral RNA genome replication"/>
    <property type="evidence" value="ECO:0007669"/>
    <property type="project" value="InterPro"/>
</dbReference>
<name>A0AAT9JNC1_9VIRU</name>
<feature type="transmembrane region" description="Helical" evidence="7">
    <location>
        <begin position="381"/>
        <end position="399"/>
    </location>
</feature>
<dbReference type="GO" id="GO:0016787">
    <property type="term" value="F:hydrolase activity"/>
    <property type="evidence" value="ECO:0007669"/>
    <property type="project" value="UniProtKB-KW"/>
</dbReference>
<evidence type="ECO:0000256" key="2">
    <source>
        <dbReference type="ARBA" id="ARBA00022679"/>
    </source>
</evidence>
<keyword evidence="2" id="KW-0808">Transferase</keyword>
<evidence type="ECO:0000256" key="7">
    <source>
        <dbReference type="SAM" id="Phobius"/>
    </source>
</evidence>
<evidence type="ECO:0000256" key="6">
    <source>
        <dbReference type="ARBA" id="ARBA00022953"/>
    </source>
</evidence>
<dbReference type="InterPro" id="IPR007094">
    <property type="entry name" value="RNA-dir_pol_PSvirus"/>
</dbReference>
<dbReference type="Gene3D" id="3.30.70.270">
    <property type="match status" value="1"/>
</dbReference>
<evidence type="ECO:0000259" key="8">
    <source>
        <dbReference type="PROSITE" id="PS50507"/>
    </source>
</evidence>
<dbReference type="InterPro" id="IPR043128">
    <property type="entry name" value="Rev_trsase/Diguanyl_cyclase"/>
</dbReference>
<dbReference type="InterPro" id="IPR001205">
    <property type="entry name" value="RNA-dir_pol_C"/>
</dbReference>
<dbReference type="GO" id="GO:0003968">
    <property type="term" value="F:RNA-directed RNA polymerase activity"/>
    <property type="evidence" value="ECO:0007669"/>
    <property type="project" value="UniProtKB-KW"/>
</dbReference>
<evidence type="ECO:0000256" key="4">
    <source>
        <dbReference type="ARBA" id="ARBA00022741"/>
    </source>
</evidence>
<dbReference type="SUPFAM" id="SSF56672">
    <property type="entry name" value="DNA/RNA polymerases"/>
    <property type="match status" value="1"/>
</dbReference>
<proteinExistence type="predicted"/>
<keyword evidence="7" id="KW-0472">Membrane</keyword>
<organism evidence="9">
    <name type="scientific">Neocapritermes taracua polycipivirus</name>
    <dbReference type="NCBI Taxonomy" id="3032220"/>
    <lineage>
        <taxon>Viruses</taxon>
        <taxon>Riboviria</taxon>
        <taxon>Orthornavirae</taxon>
        <taxon>Pisuviricota</taxon>
        <taxon>Pisoniviricetes</taxon>
        <taxon>Picornavirales</taxon>
        <taxon>Polycipiviridae</taxon>
    </lineage>
</organism>
<accession>A0AAT9JNC1</accession>
<keyword evidence="7" id="KW-0812">Transmembrane</keyword>
<dbReference type="Gene3D" id="1.20.960.20">
    <property type="match status" value="1"/>
</dbReference>
<keyword evidence="7" id="KW-1133">Transmembrane helix</keyword>
<keyword evidence="3" id="KW-0548">Nucleotidyltransferase</keyword>